<accession>A0A1I6A8Y6</accession>
<keyword evidence="8" id="KW-1185">Reference proteome</keyword>
<evidence type="ECO:0000256" key="3">
    <source>
        <dbReference type="ARBA" id="ARBA00022989"/>
    </source>
</evidence>
<dbReference type="STRING" id="93684.SAMN05421853_11625"/>
<proteinExistence type="predicted"/>
<dbReference type="AlphaFoldDB" id="A0A1I6A8Y6"/>
<keyword evidence="3 5" id="KW-1133">Transmembrane helix</keyword>
<sequence>MGWAGFAAVFAVFFLTHSIPVRPPVKARLVDRIGERGFGAGYSVLSVGMLAILVWAAGEAPHVQLWPQLSWHRHAAHLGMLAVCVILALSIARPNPFSFGGARNDRFDPARSGIVGWTRHPVLLALAIWAGVHLLPNGDLSFVILFGVLGSFAIVGRAMIDRRKRAVMGASNWETLDTTRKAGARFHAPRSWLLLILRLMLGIAVFAALLLAHPHVIGVPAV</sequence>
<name>A0A1I6A8Y6_9RHOB</name>
<evidence type="ECO:0000256" key="5">
    <source>
        <dbReference type="SAM" id="Phobius"/>
    </source>
</evidence>
<evidence type="ECO:0000256" key="1">
    <source>
        <dbReference type="ARBA" id="ARBA00004141"/>
    </source>
</evidence>
<evidence type="ECO:0000256" key="2">
    <source>
        <dbReference type="ARBA" id="ARBA00022692"/>
    </source>
</evidence>
<dbReference type="RefSeq" id="WP_093015088.1">
    <property type="nucleotide sequence ID" value="NZ_FOXV01000016.1"/>
</dbReference>
<keyword evidence="4 5" id="KW-0472">Membrane</keyword>
<dbReference type="Pfam" id="PF07298">
    <property type="entry name" value="NnrU"/>
    <property type="match status" value="1"/>
</dbReference>
<gene>
    <name evidence="7" type="ORF">SAMN05421853_11625</name>
</gene>
<feature type="domain" description="NnrU" evidence="6">
    <location>
        <begin position="6"/>
        <end position="220"/>
    </location>
</feature>
<dbReference type="InterPro" id="IPR009915">
    <property type="entry name" value="NnrU_dom"/>
</dbReference>
<feature type="transmembrane region" description="Helical" evidence="5">
    <location>
        <begin position="75"/>
        <end position="92"/>
    </location>
</feature>
<dbReference type="Proteomes" id="UP000243106">
    <property type="component" value="Unassembled WGS sequence"/>
</dbReference>
<evidence type="ECO:0000313" key="8">
    <source>
        <dbReference type="Proteomes" id="UP000243106"/>
    </source>
</evidence>
<feature type="transmembrane region" description="Helical" evidence="5">
    <location>
        <begin position="192"/>
        <end position="212"/>
    </location>
</feature>
<dbReference type="EMBL" id="FOXV01000016">
    <property type="protein sequence ID" value="SFQ65138.1"/>
    <property type="molecule type" value="Genomic_DNA"/>
</dbReference>
<feature type="transmembrane region" description="Helical" evidence="5">
    <location>
        <begin position="113"/>
        <end position="134"/>
    </location>
</feature>
<reference evidence="8" key="1">
    <citation type="submission" date="2016-10" db="EMBL/GenBank/DDBJ databases">
        <authorList>
            <person name="Varghese N."/>
            <person name="Submissions S."/>
        </authorList>
    </citation>
    <scope>NUCLEOTIDE SEQUENCE [LARGE SCALE GENOMIC DNA]</scope>
    <source>
        <strain evidence="8">JCM 10271</strain>
    </source>
</reference>
<feature type="transmembrane region" description="Helical" evidence="5">
    <location>
        <begin position="140"/>
        <end position="160"/>
    </location>
</feature>
<feature type="transmembrane region" description="Helical" evidence="5">
    <location>
        <begin position="37"/>
        <end position="55"/>
    </location>
</feature>
<evidence type="ECO:0000259" key="6">
    <source>
        <dbReference type="Pfam" id="PF07298"/>
    </source>
</evidence>
<keyword evidence="2 5" id="KW-0812">Transmembrane</keyword>
<protein>
    <submittedName>
        <fullName evidence="7">Uncharacterized membrane protein</fullName>
    </submittedName>
</protein>
<dbReference type="GO" id="GO:0016020">
    <property type="term" value="C:membrane"/>
    <property type="evidence" value="ECO:0007669"/>
    <property type="project" value="UniProtKB-SubCell"/>
</dbReference>
<comment type="subcellular location">
    <subcellularLocation>
        <location evidence="1">Membrane</location>
        <topology evidence="1">Multi-pass membrane protein</topology>
    </subcellularLocation>
</comment>
<feature type="transmembrane region" description="Helical" evidence="5">
    <location>
        <begin position="6"/>
        <end position="25"/>
    </location>
</feature>
<organism evidence="7 8">
    <name type="scientific">Roseivivax halotolerans</name>
    <dbReference type="NCBI Taxonomy" id="93684"/>
    <lineage>
        <taxon>Bacteria</taxon>
        <taxon>Pseudomonadati</taxon>
        <taxon>Pseudomonadota</taxon>
        <taxon>Alphaproteobacteria</taxon>
        <taxon>Rhodobacterales</taxon>
        <taxon>Roseobacteraceae</taxon>
        <taxon>Roseivivax</taxon>
    </lineage>
</organism>
<evidence type="ECO:0000256" key="4">
    <source>
        <dbReference type="ARBA" id="ARBA00023136"/>
    </source>
</evidence>
<evidence type="ECO:0000313" key="7">
    <source>
        <dbReference type="EMBL" id="SFQ65138.1"/>
    </source>
</evidence>